<keyword evidence="2" id="KW-0479">Metal-binding</keyword>
<dbReference type="GO" id="GO:0046872">
    <property type="term" value="F:metal ion binding"/>
    <property type="evidence" value="ECO:0007669"/>
    <property type="project" value="UniProtKB-KW"/>
</dbReference>
<reference evidence="6" key="1">
    <citation type="submission" date="2013-03" db="EMBL/GenBank/DDBJ databases">
        <title>Draft genome sequence of the hydrogen-ethanol-producing anaerobic alkalithermophilic Caloramator celere.</title>
        <authorList>
            <person name="Ciranna A."/>
            <person name="Larjo A."/>
            <person name="Kivisto A."/>
            <person name="Santala V."/>
            <person name="Roos C."/>
            <person name="Karp M."/>
        </authorList>
    </citation>
    <scope>NUCLEOTIDE SEQUENCE [LARGE SCALE GENOMIC DNA]</scope>
    <source>
        <strain evidence="6">DSM 8682</strain>
    </source>
</reference>
<dbReference type="Gene3D" id="3.90.1640.10">
    <property type="entry name" value="inorganic pyrophosphatase (n-terminal core)"/>
    <property type="match status" value="1"/>
</dbReference>
<evidence type="ECO:0000256" key="3">
    <source>
        <dbReference type="SAM" id="Phobius"/>
    </source>
</evidence>
<keyword evidence="7" id="KW-1185">Reference proteome</keyword>
<keyword evidence="3" id="KW-0812">Transmembrane</keyword>
<comment type="cofactor">
    <cofactor evidence="2">
        <name>Mn(2+)</name>
        <dbReference type="ChEBI" id="CHEBI:29035"/>
    </cofactor>
    <text evidence="2">For phosphodiesterase activity, probably binds 2 Mn(2+) per subunit.</text>
</comment>
<comment type="function">
    <text evidence="1">Has phosphodiesterase (PDE) activity against cyclic-di-AMP (c-di-AMP).</text>
</comment>
<gene>
    <name evidence="6" type="ORF">TCEL_02060</name>
</gene>
<dbReference type="Pfam" id="PF24898">
    <property type="entry name" value="GGDEF_GdpP"/>
    <property type="match status" value="1"/>
</dbReference>
<keyword evidence="1" id="KW-0378">Hydrolase</keyword>
<comment type="subcellular location">
    <subcellularLocation>
        <location evidence="1">Cell membrane</location>
    </subcellularLocation>
</comment>
<feature type="binding site" evidence="2">
    <location>
        <position position="353"/>
    </location>
    <ligand>
        <name>Mn(2+)</name>
        <dbReference type="ChEBI" id="CHEBI:29035"/>
        <label>1</label>
    </ligand>
</feature>
<dbReference type="InterPro" id="IPR014528">
    <property type="entry name" value="GdpP/PdeA"/>
</dbReference>
<feature type="domain" description="DDH" evidence="4">
    <location>
        <begin position="348"/>
        <end position="502"/>
    </location>
</feature>
<dbReference type="FunFam" id="3.90.1640.10:FF:000002">
    <property type="entry name" value="Cyclic-di-AMP phosphodiesterase"/>
    <property type="match status" value="1"/>
</dbReference>
<accession>R7RS22</accession>
<organism evidence="6 7">
    <name type="scientific">Thermobrachium celere DSM 8682</name>
    <dbReference type="NCBI Taxonomy" id="941824"/>
    <lineage>
        <taxon>Bacteria</taxon>
        <taxon>Bacillati</taxon>
        <taxon>Bacillota</taxon>
        <taxon>Clostridia</taxon>
        <taxon>Eubacteriales</taxon>
        <taxon>Clostridiaceae</taxon>
        <taxon>Thermobrachium</taxon>
    </lineage>
</organism>
<sequence>MDNKFYKFFPNTKLYMTFIALLLAILMFYNIPLGFIGLAFYAYLIYYNLQINKIRSQEFSKFVETLSADIDIAGKNTLSKIPIPLVIVDSSGKILWANSLFYGNTKVNLYGKDIKYFIKDFDSEKILKDRKNVYEKVIINDKVFNVLISPVETEKEKDRYIYLLYFIDYTNYYTLYEMYNDKKSIVALLEVDNFDEVIKSTEDINRPTLLAEIDNRINAFAFSIDALIRKYENSKYILVFENQYFDSLVENKFDILDKIREIDVGNKIPVTLSIGIGRNGDTIGKTHQFAVAAKDLALGRGGDQAVVKDGDRLSFFGGKTKEVEKRTRVRARVIAHALSDLIDQTEEVVIMGHESPDIDSLGAALGMYRGVKLLERDAYIVLNGINSSIEKIMDKVNKTNAYNGVFINCETALQKVMSGALLIIVDVHRKKFVECPQLVDHAKNIVIIDHHRKSADFIDNATMTYIEPYASSTCELVTEILQYLSEKPHIEQIELQALMAGIYMDTKNFSFKTGVRTFEAAGFLKKNGVDIVEVKKLFMDDLETYKERTKLVANAEINDKIAIAVYEGMVKNPLVIPQAADELLTLEGVEASFVLAKLNDEVVISGRSLGTINVQLILENLGGGGHMTIAGAQLDDINISDAKKLLLESIKNYLKESDEK</sequence>
<dbReference type="PANTHER" id="PTHR47618">
    <property type="entry name" value="BIFUNCTIONAL OLIGORIBONUCLEASE AND PAP PHOSPHATASE NRNA"/>
    <property type="match status" value="1"/>
</dbReference>
<dbReference type="GO" id="GO:0005886">
    <property type="term" value="C:plasma membrane"/>
    <property type="evidence" value="ECO:0007669"/>
    <property type="project" value="UniProtKB-SubCell"/>
</dbReference>
<dbReference type="Gene3D" id="3.30.450.20">
    <property type="entry name" value="PAS domain"/>
    <property type="match status" value="1"/>
</dbReference>
<dbReference type="Proteomes" id="UP000014923">
    <property type="component" value="Unassembled WGS sequence"/>
</dbReference>
<dbReference type="InterPro" id="IPR001667">
    <property type="entry name" value="DDH_dom"/>
</dbReference>
<feature type="binding site" evidence="2">
    <location>
        <position position="505"/>
    </location>
    <ligand>
        <name>Mn(2+)</name>
        <dbReference type="ChEBI" id="CHEBI:29035"/>
        <label>2</label>
    </ligand>
</feature>
<dbReference type="RefSeq" id="WP_018664173.1">
    <property type="nucleotide sequence ID" value="NZ_HF952022.1"/>
</dbReference>
<evidence type="ECO:0000256" key="2">
    <source>
        <dbReference type="PIRSR" id="PIRSR026583-50"/>
    </source>
</evidence>
<feature type="domain" description="DHHA1" evidence="5">
    <location>
        <begin position="568"/>
        <end position="655"/>
    </location>
</feature>
<comment type="caution">
    <text evidence="6">The sequence shown here is derived from an EMBL/GenBank/DDBJ whole genome shotgun (WGS) entry which is preliminary data.</text>
</comment>
<comment type="similarity">
    <text evidence="1">Belongs to the GdpP/PdeA phosphodiesterase family.</text>
</comment>
<evidence type="ECO:0000313" key="7">
    <source>
        <dbReference type="Proteomes" id="UP000014923"/>
    </source>
</evidence>
<dbReference type="Pfam" id="PF01368">
    <property type="entry name" value="DHH"/>
    <property type="match status" value="1"/>
</dbReference>
<evidence type="ECO:0000256" key="1">
    <source>
        <dbReference type="PIRNR" id="PIRNR026583"/>
    </source>
</evidence>
<dbReference type="EC" id="3.1.4.-" evidence="1"/>
<dbReference type="InterPro" id="IPR003156">
    <property type="entry name" value="DHHA1_dom"/>
</dbReference>
<dbReference type="Gene3D" id="3.10.310.30">
    <property type="match status" value="1"/>
</dbReference>
<dbReference type="AlphaFoldDB" id="R7RS22"/>
<feature type="transmembrane region" description="Helical" evidence="3">
    <location>
        <begin position="21"/>
        <end position="46"/>
    </location>
</feature>
<dbReference type="Pfam" id="PF02272">
    <property type="entry name" value="DHHA1"/>
    <property type="match status" value="1"/>
</dbReference>
<keyword evidence="1" id="KW-1003">Cell membrane</keyword>
<dbReference type="InterPro" id="IPR051319">
    <property type="entry name" value="Oligoribo/pAp-PDE_c-di-AMP_PDE"/>
</dbReference>
<dbReference type="GO" id="GO:0016787">
    <property type="term" value="F:hydrolase activity"/>
    <property type="evidence" value="ECO:0007669"/>
    <property type="project" value="UniProtKB-UniRule"/>
</dbReference>
<feature type="binding site" evidence="2">
    <location>
        <position position="426"/>
    </location>
    <ligand>
        <name>Mn(2+)</name>
        <dbReference type="ChEBI" id="CHEBI:29035"/>
        <label>1</label>
    </ligand>
</feature>
<keyword evidence="2" id="KW-0464">Manganese</keyword>
<feature type="binding site" evidence="2">
    <location>
        <position position="426"/>
    </location>
    <ligand>
        <name>Mn(2+)</name>
        <dbReference type="ChEBI" id="CHEBI:29035"/>
        <label>2</label>
    </ligand>
</feature>
<name>R7RS22_9CLOT</name>
<keyword evidence="1 3" id="KW-0472">Membrane</keyword>
<evidence type="ECO:0000259" key="4">
    <source>
        <dbReference type="Pfam" id="PF01368"/>
    </source>
</evidence>
<feature type="binding site" evidence="2">
    <location>
        <position position="450"/>
    </location>
    <ligand>
        <name>Mn(2+)</name>
        <dbReference type="ChEBI" id="CHEBI:29035"/>
        <label>2</label>
    </ligand>
</feature>
<proteinExistence type="inferred from homology"/>
<evidence type="ECO:0000259" key="5">
    <source>
        <dbReference type="Pfam" id="PF02272"/>
    </source>
</evidence>
<dbReference type="eggNOG" id="COG3887">
    <property type="taxonomic scope" value="Bacteria"/>
</dbReference>
<feature type="binding site" evidence="2">
    <location>
        <position position="359"/>
    </location>
    <ligand>
        <name>Mn(2+)</name>
        <dbReference type="ChEBI" id="CHEBI:29035"/>
        <label>2</label>
    </ligand>
</feature>
<dbReference type="InterPro" id="IPR038763">
    <property type="entry name" value="DHH_sf"/>
</dbReference>
<keyword evidence="3" id="KW-1133">Transmembrane helix</keyword>
<protein>
    <recommendedName>
        <fullName evidence="1">Cyclic-di-AMP phosphodiesterase</fullName>
        <ecNumber evidence="1">3.1.4.-</ecNumber>
    </recommendedName>
</protein>
<evidence type="ECO:0000313" key="6">
    <source>
        <dbReference type="EMBL" id="CDF58992.1"/>
    </source>
</evidence>
<dbReference type="HOGENOM" id="CLU_018278_0_0_9"/>
<dbReference type="EMBL" id="CAVN010000110">
    <property type="protein sequence ID" value="CDF58992.1"/>
    <property type="molecule type" value="Genomic_DNA"/>
</dbReference>
<dbReference type="SUPFAM" id="SSF64182">
    <property type="entry name" value="DHH phosphoesterases"/>
    <property type="match status" value="1"/>
</dbReference>
<comment type="catalytic activity">
    <reaction evidence="1">
        <text>3',3'-c-di-AMP + H2O = 5'-O-phosphonoadenylyl-(3'-&gt;5')-adenosine + H(+)</text>
        <dbReference type="Rhea" id="RHEA:54420"/>
        <dbReference type="ChEBI" id="CHEBI:15377"/>
        <dbReference type="ChEBI" id="CHEBI:15378"/>
        <dbReference type="ChEBI" id="CHEBI:71500"/>
        <dbReference type="ChEBI" id="CHEBI:138171"/>
    </reaction>
</comment>
<dbReference type="GO" id="GO:0106409">
    <property type="term" value="F:cyclic-di-AMP phosphodiesterase activity"/>
    <property type="evidence" value="ECO:0007669"/>
    <property type="project" value="RHEA"/>
</dbReference>
<feature type="binding site" evidence="2">
    <location>
        <position position="357"/>
    </location>
    <ligand>
        <name>Mn(2+)</name>
        <dbReference type="ChEBI" id="CHEBI:29035"/>
        <label>1</label>
    </ligand>
</feature>
<dbReference type="GO" id="GO:0003676">
    <property type="term" value="F:nucleic acid binding"/>
    <property type="evidence" value="ECO:0007669"/>
    <property type="project" value="UniProtKB-UniRule"/>
</dbReference>
<dbReference type="PANTHER" id="PTHR47618:SF2">
    <property type="entry name" value="CYCLIC-DI-AMP PHOSPHODIESTERASE GDPP"/>
    <property type="match status" value="1"/>
</dbReference>
<dbReference type="OrthoDB" id="9759476at2"/>
<dbReference type="PIRSF" id="PIRSF026583">
    <property type="entry name" value="YybT"/>
    <property type="match status" value="1"/>
</dbReference>